<dbReference type="OrthoDB" id="10596991at2759"/>
<keyword evidence="2" id="KW-1185">Reference proteome</keyword>
<organism evidence="1 2">
    <name type="scientific">Neocallimastix californiae</name>
    <dbReference type="NCBI Taxonomy" id="1754190"/>
    <lineage>
        <taxon>Eukaryota</taxon>
        <taxon>Fungi</taxon>
        <taxon>Fungi incertae sedis</taxon>
        <taxon>Chytridiomycota</taxon>
        <taxon>Chytridiomycota incertae sedis</taxon>
        <taxon>Neocallimastigomycetes</taxon>
        <taxon>Neocallimastigales</taxon>
        <taxon>Neocallimastigaceae</taxon>
        <taxon>Neocallimastix</taxon>
    </lineage>
</organism>
<name>A0A1Y2FXA5_9FUNG</name>
<protein>
    <submittedName>
        <fullName evidence="1">Uncharacterized protein</fullName>
    </submittedName>
</protein>
<proteinExistence type="predicted"/>
<sequence>MELINCDIEEIKGLFYFETGYNKNPEGLNINQYKSQLMKRIVRTFSQDIMFFIRNFDFAEKYIIVMTKSFPIFYYMDLHKRQSLKAYLEKIESNRHIIYTFSNILDSIFDYNDENKEIAK</sequence>
<evidence type="ECO:0000313" key="2">
    <source>
        <dbReference type="Proteomes" id="UP000193920"/>
    </source>
</evidence>
<comment type="caution">
    <text evidence="1">The sequence shown here is derived from an EMBL/GenBank/DDBJ whole genome shotgun (WGS) entry which is preliminary data.</text>
</comment>
<dbReference type="EMBL" id="MCOG01000001">
    <property type="protein sequence ID" value="ORY87305.1"/>
    <property type="molecule type" value="Genomic_DNA"/>
</dbReference>
<reference evidence="1 2" key="1">
    <citation type="submission" date="2016-08" db="EMBL/GenBank/DDBJ databases">
        <title>A Parts List for Fungal Cellulosomes Revealed by Comparative Genomics.</title>
        <authorList>
            <consortium name="DOE Joint Genome Institute"/>
            <person name="Haitjema C.H."/>
            <person name="Gilmore S.P."/>
            <person name="Henske J.K."/>
            <person name="Solomon K.V."/>
            <person name="De Groot R."/>
            <person name="Kuo A."/>
            <person name="Mondo S.J."/>
            <person name="Salamov A.A."/>
            <person name="Labutti K."/>
            <person name="Zhao Z."/>
            <person name="Chiniquy J."/>
            <person name="Barry K."/>
            <person name="Brewer H.M."/>
            <person name="Purvine S.O."/>
            <person name="Wright A.T."/>
            <person name="Boxma B."/>
            <person name="Van Alen T."/>
            <person name="Hackstein J.H."/>
            <person name="Baker S.E."/>
            <person name="Grigoriev I.V."/>
            <person name="O'Malley M.A."/>
        </authorList>
    </citation>
    <scope>NUCLEOTIDE SEQUENCE [LARGE SCALE GENOMIC DNA]</scope>
    <source>
        <strain evidence="1 2">G1</strain>
    </source>
</reference>
<evidence type="ECO:0000313" key="1">
    <source>
        <dbReference type="EMBL" id="ORY87305.1"/>
    </source>
</evidence>
<gene>
    <name evidence="1" type="ORF">LY90DRAFT_498575</name>
</gene>
<dbReference type="Proteomes" id="UP000193920">
    <property type="component" value="Unassembled WGS sequence"/>
</dbReference>
<dbReference type="AlphaFoldDB" id="A0A1Y2FXA5"/>
<accession>A0A1Y2FXA5</accession>